<dbReference type="EnsemblPlants" id="MELO3C033395.2.1">
    <property type="protein sequence ID" value="MELO3C033395.2.1"/>
    <property type="gene ID" value="MELO3C033395.2"/>
</dbReference>
<reference evidence="1" key="1">
    <citation type="submission" date="2023-03" db="UniProtKB">
        <authorList>
            <consortium name="EnsemblPlants"/>
        </authorList>
    </citation>
    <scope>IDENTIFICATION</scope>
</reference>
<accession>A0A9I9EGG3</accession>
<protein>
    <submittedName>
        <fullName evidence="1">Uncharacterized protein</fullName>
    </submittedName>
</protein>
<dbReference type="Gramene" id="MELO3C033395.2.1">
    <property type="protein sequence ID" value="MELO3C033395.2.1"/>
    <property type="gene ID" value="MELO3C033395.2"/>
</dbReference>
<name>A0A9I9EGG3_CUCME</name>
<proteinExistence type="predicted"/>
<dbReference type="AlphaFoldDB" id="A0A9I9EGG3"/>
<evidence type="ECO:0000313" key="1">
    <source>
        <dbReference type="EnsemblPlants" id="MELO3C033395.2.1"/>
    </source>
</evidence>
<sequence>MSLHERFRITSFILTTKRLTFIVSLNKATRRNLVFNVSFSLSYFTLFSKPPCKYNASYNSFAILCNLPSLDLSKFLYKSLIRTVFEPFLQECYEQRPENQLEDASTATKKGYDDDDDLIVCWLSSKRKVTIQDFKGKTLLETELVEINANNAKLQCSYNELVEYKLIQQKMIDASLVVQDLKRNQYDAKRLPMITFGYSLCSSMVLLQEGSITTYIFNKVSIAAACTTAKHHYAKLRNRVDSQAIDPCSPRILNNICTRLGVADGIDYSISCRLPNIIKELFEPEFMCLCTLFPSLLSNDEPSIE</sequence>
<organism evidence="1">
    <name type="scientific">Cucumis melo</name>
    <name type="common">Muskmelon</name>
    <dbReference type="NCBI Taxonomy" id="3656"/>
    <lineage>
        <taxon>Eukaryota</taxon>
        <taxon>Viridiplantae</taxon>
        <taxon>Streptophyta</taxon>
        <taxon>Embryophyta</taxon>
        <taxon>Tracheophyta</taxon>
        <taxon>Spermatophyta</taxon>
        <taxon>Magnoliopsida</taxon>
        <taxon>eudicotyledons</taxon>
        <taxon>Gunneridae</taxon>
        <taxon>Pentapetalae</taxon>
        <taxon>rosids</taxon>
        <taxon>fabids</taxon>
        <taxon>Cucurbitales</taxon>
        <taxon>Cucurbitaceae</taxon>
        <taxon>Benincaseae</taxon>
        <taxon>Cucumis</taxon>
    </lineage>
</organism>